<dbReference type="Proteomes" id="UP000239549">
    <property type="component" value="Unassembled WGS sequence"/>
</dbReference>
<dbReference type="EMBL" id="BFAV01000182">
    <property type="protein sequence ID" value="GBF35771.1"/>
    <property type="molecule type" value="Genomic_DNA"/>
</dbReference>
<reference evidence="2" key="1">
    <citation type="submission" date="2018-02" db="EMBL/GenBank/DDBJ databases">
        <title>Genome sequence of Desulfocucumis palustris strain NAW-5.</title>
        <authorList>
            <person name="Watanabe M."/>
            <person name="Kojima H."/>
            <person name="Fukui M."/>
        </authorList>
    </citation>
    <scope>NUCLEOTIDE SEQUENCE [LARGE SCALE GENOMIC DNA]</scope>
    <source>
        <strain evidence="2">NAW-5</strain>
    </source>
</reference>
<gene>
    <name evidence="1" type="ORF">DCCM_4906</name>
</gene>
<comment type="caution">
    <text evidence="1">The sequence shown here is derived from an EMBL/GenBank/DDBJ whole genome shotgun (WGS) entry which is preliminary data.</text>
</comment>
<evidence type="ECO:0000313" key="2">
    <source>
        <dbReference type="Proteomes" id="UP000239549"/>
    </source>
</evidence>
<name>A0A2L2XP67_9FIRM</name>
<protein>
    <submittedName>
        <fullName evidence="1">N-methylhydantoinase B</fullName>
    </submittedName>
</protein>
<proteinExistence type="predicted"/>
<keyword evidence="2" id="KW-1185">Reference proteome</keyword>
<organism evidence="1 2">
    <name type="scientific">Desulfocucumis palustris</name>
    <dbReference type="NCBI Taxonomy" id="1898651"/>
    <lineage>
        <taxon>Bacteria</taxon>
        <taxon>Bacillati</taxon>
        <taxon>Bacillota</taxon>
        <taxon>Clostridia</taxon>
        <taxon>Eubacteriales</taxon>
        <taxon>Desulfocucumaceae</taxon>
        <taxon>Desulfocucumis</taxon>
    </lineage>
</organism>
<accession>A0A2L2XP67</accession>
<dbReference type="AlphaFoldDB" id="A0A2L2XP67"/>
<sequence length="53" mass="5971">MSCICSTPFFFSLIFKTAGGGDFGSPLERDSEDVRRDILEKLVSKPRPRKFMG</sequence>
<evidence type="ECO:0000313" key="1">
    <source>
        <dbReference type="EMBL" id="GBF35771.1"/>
    </source>
</evidence>